<organism evidence="1 2">
    <name type="scientific">Citricoccus parietis</name>
    <dbReference type="NCBI Taxonomy" id="592307"/>
    <lineage>
        <taxon>Bacteria</taxon>
        <taxon>Bacillati</taxon>
        <taxon>Actinomycetota</taxon>
        <taxon>Actinomycetes</taxon>
        <taxon>Micrococcales</taxon>
        <taxon>Micrococcaceae</taxon>
        <taxon>Citricoccus</taxon>
    </lineage>
</organism>
<keyword evidence="2" id="KW-1185">Reference proteome</keyword>
<sequence length="43" mass="4997">MWLFHTVTTRCSIDVSSSDRAVFHAGESGRTRNPRYRDLLNRS</sequence>
<reference evidence="1 2" key="1">
    <citation type="submission" date="2024-09" db="EMBL/GenBank/DDBJ databases">
        <authorList>
            <person name="Sun Q."/>
            <person name="Mori K."/>
        </authorList>
    </citation>
    <scope>NUCLEOTIDE SEQUENCE [LARGE SCALE GENOMIC DNA]</scope>
    <source>
        <strain evidence="1 2">CCM 7609</strain>
    </source>
</reference>
<dbReference type="EMBL" id="JBHMFI010000001">
    <property type="protein sequence ID" value="MFB9070224.1"/>
    <property type="molecule type" value="Genomic_DNA"/>
</dbReference>
<proteinExistence type="predicted"/>
<accession>A0ABV5FU80</accession>
<name>A0ABV5FU80_9MICC</name>
<evidence type="ECO:0000313" key="1">
    <source>
        <dbReference type="EMBL" id="MFB9070224.1"/>
    </source>
</evidence>
<dbReference type="Proteomes" id="UP001589575">
    <property type="component" value="Unassembled WGS sequence"/>
</dbReference>
<protein>
    <submittedName>
        <fullName evidence="1">Uncharacterized protein</fullName>
    </submittedName>
</protein>
<comment type="caution">
    <text evidence="1">The sequence shown here is derived from an EMBL/GenBank/DDBJ whole genome shotgun (WGS) entry which is preliminary data.</text>
</comment>
<gene>
    <name evidence="1" type="ORF">ACFFX0_03070</name>
</gene>
<evidence type="ECO:0000313" key="2">
    <source>
        <dbReference type="Proteomes" id="UP001589575"/>
    </source>
</evidence>